<name>A0AAV7Q1H1_PLEWA</name>
<dbReference type="Proteomes" id="UP001066276">
    <property type="component" value="Chromosome 7"/>
</dbReference>
<proteinExistence type="predicted"/>
<evidence type="ECO:0000313" key="2">
    <source>
        <dbReference type="EMBL" id="KAJ1132573.1"/>
    </source>
</evidence>
<dbReference type="AlphaFoldDB" id="A0AAV7Q1H1"/>
<feature type="compositionally biased region" description="Basic residues" evidence="1">
    <location>
        <begin position="48"/>
        <end position="60"/>
    </location>
</feature>
<evidence type="ECO:0000256" key="1">
    <source>
        <dbReference type="SAM" id="MobiDB-lite"/>
    </source>
</evidence>
<accession>A0AAV7Q1H1</accession>
<comment type="caution">
    <text evidence="2">The sequence shown here is derived from an EMBL/GenBank/DDBJ whole genome shotgun (WGS) entry which is preliminary data.</text>
</comment>
<dbReference type="EMBL" id="JANPWB010000011">
    <property type="protein sequence ID" value="KAJ1132573.1"/>
    <property type="molecule type" value="Genomic_DNA"/>
</dbReference>
<reference evidence="2" key="1">
    <citation type="journal article" date="2022" name="bioRxiv">
        <title>Sequencing and chromosome-scale assembly of the giantPleurodeles waltlgenome.</title>
        <authorList>
            <person name="Brown T."/>
            <person name="Elewa A."/>
            <person name="Iarovenko S."/>
            <person name="Subramanian E."/>
            <person name="Araus A.J."/>
            <person name="Petzold A."/>
            <person name="Susuki M."/>
            <person name="Suzuki K.-i.T."/>
            <person name="Hayashi T."/>
            <person name="Toyoda A."/>
            <person name="Oliveira C."/>
            <person name="Osipova E."/>
            <person name="Leigh N.D."/>
            <person name="Simon A."/>
            <person name="Yun M.H."/>
        </authorList>
    </citation>
    <scope>NUCLEOTIDE SEQUENCE</scope>
    <source>
        <strain evidence="2">20211129_DDA</strain>
        <tissue evidence="2">Liver</tissue>
    </source>
</reference>
<feature type="region of interest" description="Disordered" evidence="1">
    <location>
        <begin position="41"/>
        <end position="120"/>
    </location>
</feature>
<organism evidence="2 3">
    <name type="scientific">Pleurodeles waltl</name>
    <name type="common">Iberian ribbed newt</name>
    <dbReference type="NCBI Taxonomy" id="8319"/>
    <lineage>
        <taxon>Eukaryota</taxon>
        <taxon>Metazoa</taxon>
        <taxon>Chordata</taxon>
        <taxon>Craniata</taxon>
        <taxon>Vertebrata</taxon>
        <taxon>Euteleostomi</taxon>
        <taxon>Amphibia</taxon>
        <taxon>Batrachia</taxon>
        <taxon>Caudata</taxon>
        <taxon>Salamandroidea</taxon>
        <taxon>Salamandridae</taxon>
        <taxon>Pleurodelinae</taxon>
        <taxon>Pleurodeles</taxon>
    </lineage>
</organism>
<gene>
    <name evidence="2" type="ORF">NDU88_010881</name>
</gene>
<evidence type="ECO:0000313" key="3">
    <source>
        <dbReference type="Proteomes" id="UP001066276"/>
    </source>
</evidence>
<sequence>MCDGASSAEDSPLYPGVRSRVRKAPGSLLEIGFLTQKHFWPFPAGRGKMQRRGFLRRPHRQGSWQQPVEEDASGSPDGEDNAQEKDHCRLLTQGTRRKHRAKAHHAPKSAATLATGQEGR</sequence>
<protein>
    <submittedName>
        <fullName evidence="2">Uncharacterized protein</fullName>
    </submittedName>
</protein>
<feature type="compositionally biased region" description="Acidic residues" evidence="1">
    <location>
        <begin position="68"/>
        <end position="81"/>
    </location>
</feature>
<feature type="compositionally biased region" description="Basic residues" evidence="1">
    <location>
        <begin position="95"/>
        <end position="107"/>
    </location>
</feature>
<keyword evidence="3" id="KW-1185">Reference proteome</keyword>